<dbReference type="InterPro" id="IPR003439">
    <property type="entry name" value="ABC_transporter-like_ATP-bd"/>
</dbReference>
<keyword evidence="5" id="KW-0547">Nucleotide-binding</keyword>
<dbReference type="InterPro" id="IPR036640">
    <property type="entry name" value="ABC1_TM_sf"/>
</dbReference>
<feature type="transmembrane region" description="Helical" evidence="10">
    <location>
        <begin position="291"/>
        <end position="313"/>
    </location>
</feature>
<dbReference type="Gene3D" id="1.20.1560.10">
    <property type="entry name" value="ABC transporter type 1, transmembrane domain"/>
    <property type="match status" value="1"/>
</dbReference>
<dbReference type="GO" id="GO:0015421">
    <property type="term" value="F:ABC-type oligopeptide transporter activity"/>
    <property type="evidence" value="ECO:0007669"/>
    <property type="project" value="TreeGrafter"/>
</dbReference>
<dbReference type="SUPFAM" id="SSF52540">
    <property type="entry name" value="P-loop containing nucleoside triphosphate hydrolases"/>
    <property type="match status" value="1"/>
</dbReference>
<dbReference type="Gene3D" id="3.40.50.300">
    <property type="entry name" value="P-loop containing nucleotide triphosphate hydrolases"/>
    <property type="match status" value="1"/>
</dbReference>
<reference evidence="14 15" key="1">
    <citation type="submission" date="2017-09" db="EMBL/GenBank/DDBJ databases">
        <title>Bacterial strain isolated from the female urinary microbiota.</title>
        <authorList>
            <person name="Thomas-White K."/>
            <person name="Kumar N."/>
            <person name="Forster S."/>
            <person name="Putonti C."/>
            <person name="Lawley T."/>
            <person name="Wolfe A.J."/>
        </authorList>
    </citation>
    <scope>NUCLEOTIDE SEQUENCE [LARGE SCALE GENOMIC DNA]</scope>
    <source>
        <strain evidence="14 15">UMB0818</strain>
    </source>
</reference>
<dbReference type="EMBL" id="PNGI01000021">
    <property type="protein sequence ID" value="PMC08746.1"/>
    <property type="molecule type" value="Genomic_DNA"/>
</dbReference>
<evidence type="ECO:0000256" key="3">
    <source>
        <dbReference type="ARBA" id="ARBA00022475"/>
    </source>
</evidence>
<dbReference type="Proteomes" id="UP000235661">
    <property type="component" value="Unassembled WGS sequence"/>
</dbReference>
<feature type="transmembrane region" description="Helical" evidence="10">
    <location>
        <begin position="181"/>
        <end position="202"/>
    </location>
</feature>
<keyword evidence="4 10" id="KW-0812">Transmembrane</keyword>
<dbReference type="PROSITE" id="PS50929">
    <property type="entry name" value="ABC_TM1F"/>
    <property type="match status" value="1"/>
</dbReference>
<dbReference type="GO" id="GO:0006508">
    <property type="term" value="P:proteolysis"/>
    <property type="evidence" value="ECO:0007669"/>
    <property type="project" value="InterPro"/>
</dbReference>
<dbReference type="InterPro" id="IPR039421">
    <property type="entry name" value="Type_1_exporter"/>
</dbReference>
<dbReference type="Pfam" id="PF03412">
    <property type="entry name" value="Peptidase_C39"/>
    <property type="match status" value="1"/>
</dbReference>
<gene>
    <name evidence="14" type="ORF">CJ232_08955</name>
</gene>
<dbReference type="GO" id="GO:0005524">
    <property type="term" value="F:ATP binding"/>
    <property type="evidence" value="ECO:0007669"/>
    <property type="project" value="UniProtKB-KW"/>
</dbReference>
<sequence length="739" mass="83622">MSYKISFPFYPQFDAMDCGPACLRMVLKYYHKHYSLQTLRKKCYITHEGVSMLGISDAAESIGLRSLGVRITIDELVEKVSSPCILHWNQNHFVVLYKVKTVRNGKYSFYIADPASKSIKYTQEEFEKCWCSTTNRGEREGTALLLTPGSDFGTIDEEAEHTTKRDFLFFARYLTPFKGQFMQLLVGMALGSLLQLVFPFLTQAMVDVGIGDRNLGLITLILIAQLALFISQLCIGFLRSWIMLHINSRIEIALISDFLMKLMKLPLHYFDTKMTGDIMQRIGDHARIKSFLMGNTMGILFSSVNFFIFAAILGYYNPLILLIFLCGNTLLFVWVLAFMRFRRELDIRRFNQSAGEQSKIIQLIQGMQEIKLNNCERQKRWEWEHIQVKLFKINVRVLSLGQIQQAGSYFFTQSTSLIVSFIAAKAVVDGQMTLGMMMSLTYILGQVAAPISEFIGFAQSFQDAKISLERLNEVHNQADEDQNIESKLVRLPDNRDIHLKDVYFSYSGANRDYALDGVSLTIPANKITAIVGASGSGKTTIVKLLQGFYEPLRGQITVGNSPLSLINPHLWRSKAGSVMQESFIFSDTIARNIAISTDEIDIERLHHAVKVANIDEYINSLPLGYSTKIGMEGNGLSAGQRQRILIARAVYKNPEFIFFDEATNSLDANNESIIMNNLQSFYQGKTVLVVAHRLSTVYNADKIIVLDHGKVIEEGTHKELSELRGAYYTLVKNQLELGQ</sequence>
<dbReference type="SMART" id="SM00382">
    <property type="entry name" value="AAA"/>
    <property type="match status" value="1"/>
</dbReference>
<evidence type="ECO:0000256" key="7">
    <source>
        <dbReference type="ARBA" id="ARBA00022840"/>
    </source>
</evidence>
<dbReference type="InterPro" id="IPR003593">
    <property type="entry name" value="AAA+_ATPase"/>
</dbReference>
<dbReference type="Pfam" id="PF00005">
    <property type="entry name" value="ABC_tran"/>
    <property type="match status" value="1"/>
</dbReference>
<evidence type="ECO:0000256" key="8">
    <source>
        <dbReference type="ARBA" id="ARBA00022989"/>
    </source>
</evidence>
<evidence type="ECO:0000259" key="12">
    <source>
        <dbReference type="PROSITE" id="PS50929"/>
    </source>
</evidence>
<dbReference type="GO" id="GO:0016887">
    <property type="term" value="F:ATP hydrolysis activity"/>
    <property type="evidence" value="ECO:0007669"/>
    <property type="project" value="InterPro"/>
</dbReference>
<dbReference type="Pfam" id="PF00664">
    <property type="entry name" value="ABC_membrane"/>
    <property type="match status" value="1"/>
</dbReference>
<dbReference type="FunFam" id="3.40.50.300:FF:000299">
    <property type="entry name" value="ABC transporter ATP-binding protein/permease"/>
    <property type="match status" value="1"/>
</dbReference>
<dbReference type="PANTHER" id="PTHR43394">
    <property type="entry name" value="ATP-DEPENDENT PERMEASE MDL1, MITOCHONDRIAL"/>
    <property type="match status" value="1"/>
</dbReference>
<dbReference type="InterPro" id="IPR017871">
    <property type="entry name" value="ABC_transporter-like_CS"/>
</dbReference>
<organism evidence="14 15">
    <name type="scientific">Hoylesella timonensis</name>
    <dbReference type="NCBI Taxonomy" id="386414"/>
    <lineage>
        <taxon>Bacteria</taxon>
        <taxon>Pseudomonadati</taxon>
        <taxon>Bacteroidota</taxon>
        <taxon>Bacteroidia</taxon>
        <taxon>Bacteroidales</taxon>
        <taxon>Prevotellaceae</taxon>
        <taxon>Hoylesella</taxon>
    </lineage>
</organism>
<dbReference type="InterPro" id="IPR011527">
    <property type="entry name" value="ABC1_TM_dom"/>
</dbReference>
<dbReference type="GO" id="GO:0008233">
    <property type="term" value="F:peptidase activity"/>
    <property type="evidence" value="ECO:0007669"/>
    <property type="project" value="InterPro"/>
</dbReference>
<protein>
    <submittedName>
        <fullName evidence="14">ABC transporter ATP-binding protein</fullName>
    </submittedName>
</protein>
<dbReference type="Gene3D" id="3.90.70.10">
    <property type="entry name" value="Cysteine proteinases"/>
    <property type="match status" value="1"/>
</dbReference>
<evidence type="ECO:0000256" key="4">
    <source>
        <dbReference type="ARBA" id="ARBA00022692"/>
    </source>
</evidence>
<evidence type="ECO:0000256" key="1">
    <source>
        <dbReference type="ARBA" id="ARBA00004651"/>
    </source>
</evidence>
<name>A0A2N6Q447_9BACT</name>
<dbReference type="CDD" id="cd02418">
    <property type="entry name" value="Peptidase_C39B"/>
    <property type="match status" value="1"/>
</dbReference>
<evidence type="ECO:0000256" key="10">
    <source>
        <dbReference type="SAM" id="Phobius"/>
    </source>
</evidence>
<feature type="transmembrane region" description="Helical" evidence="10">
    <location>
        <begin position="214"/>
        <end position="238"/>
    </location>
</feature>
<feature type="transmembrane region" description="Helical" evidence="10">
    <location>
        <begin position="319"/>
        <end position="339"/>
    </location>
</feature>
<evidence type="ECO:0000313" key="14">
    <source>
        <dbReference type="EMBL" id="PMC08746.1"/>
    </source>
</evidence>
<dbReference type="GO" id="GO:0005886">
    <property type="term" value="C:plasma membrane"/>
    <property type="evidence" value="ECO:0007669"/>
    <property type="project" value="UniProtKB-SubCell"/>
</dbReference>
<keyword evidence="9 10" id="KW-0472">Membrane</keyword>
<keyword evidence="2" id="KW-0813">Transport</keyword>
<evidence type="ECO:0000313" key="15">
    <source>
        <dbReference type="Proteomes" id="UP000235661"/>
    </source>
</evidence>
<dbReference type="PROSITE" id="PS50990">
    <property type="entry name" value="PEPTIDASE_C39"/>
    <property type="match status" value="1"/>
</dbReference>
<keyword evidence="8 10" id="KW-1133">Transmembrane helix</keyword>
<comment type="caution">
    <text evidence="14">The sequence shown here is derived from an EMBL/GenBank/DDBJ whole genome shotgun (WGS) entry which is preliminary data.</text>
</comment>
<evidence type="ECO:0000256" key="6">
    <source>
        <dbReference type="ARBA" id="ARBA00022801"/>
    </source>
</evidence>
<dbReference type="SUPFAM" id="SSF90123">
    <property type="entry name" value="ABC transporter transmembrane region"/>
    <property type="match status" value="1"/>
</dbReference>
<comment type="subcellular location">
    <subcellularLocation>
        <location evidence="1">Cell membrane</location>
        <topology evidence="1">Multi-pass membrane protein</topology>
    </subcellularLocation>
</comment>
<dbReference type="RefSeq" id="WP_102188738.1">
    <property type="nucleotide sequence ID" value="NZ_PNGI01000021.1"/>
</dbReference>
<keyword evidence="3" id="KW-1003">Cell membrane</keyword>
<accession>A0A2N6Q447</accession>
<keyword evidence="6" id="KW-0378">Hydrolase</keyword>
<proteinExistence type="predicted"/>
<dbReference type="PANTHER" id="PTHR43394:SF1">
    <property type="entry name" value="ATP-BINDING CASSETTE SUB-FAMILY B MEMBER 10, MITOCHONDRIAL"/>
    <property type="match status" value="1"/>
</dbReference>
<dbReference type="InterPro" id="IPR027417">
    <property type="entry name" value="P-loop_NTPase"/>
</dbReference>
<dbReference type="InterPro" id="IPR005074">
    <property type="entry name" value="Peptidase_C39"/>
</dbReference>
<evidence type="ECO:0000259" key="11">
    <source>
        <dbReference type="PROSITE" id="PS50893"/>
    </source>
</evidence>
<dbReference type="PROSITE" id="PS50893">
    <property type="entry name" value="ABC_TRANSPORTER_2"/>
    <property type="match status" value="1"/>
</dbReference>
<feature type="domain" description="ABC transporter" evidence="11">
    <location>
        <begin position="497"/>
        <end position="733"/>
    </location>
</feature>
<evidence type="ECO:0000256" key="2">
    <source>
        <dbReference type="ARBA" id="ARBA00022448"/>
    </source>
</evidence>
<evidence type="ECO:0000259" key="13">
    <source>
        <dbReference type="PROSITE" id="PS50990"/>
    </source>
</evidence>
<dbReference type="PROSITE" id="PS00211">
    <property type="entry name" value="ABC_TRANSPORTER_1"/>
    <property type="match status" value="1"/>
</dbReference>
<feature type="domain" description="ABC transmembrane type-1" evidence="12">
    <location>
        <begin position="184"/>
        <end position="463"/>
    </location>
</feature>
<evidence type="ECO:0000256" key="5">
    <source>
        <dbReference type="ARBA" id="ARBA00022741"/>
    </source>
</evidence>
<keyword evidence="7 14" id="KW-0067">ATP-binding</keyword>
<dbReference type="AlphaFoldDB" id="A0A2N6Q447"/>
<dbReference type="CDD" id="cd18571">
    <property type="entry name" value="ABC_6TM_peptidase_like"/>
    <property type="match status" value="1"/>
</dbReference>
<evidence type="ECO:0000256" key="9">
    <source>
        <dbReference type="ARBA" id="ARBA00023136"/>
    </source>
</evidence>
<feature type="domain" description="Peptidase C39" evidence="13">
    <location>
        <begin position="12"/>
        <end position="137"/>
    </location>
</feature>